<dbReference type="OrthoDB" id="10360at2157"/>
<evidence type="ECO:0000313" key="8">
    <source>
        <dbReference type="Proteomes" id="UP000294299"/>
    </source>
</evidence>
<evidence type="ECO:0000259" key="6">
    <source>
        <dbReference type="Pfam" id="PF01918"/>
    </source>
</evidence>
<dbReference type="InterPro" id="IPR036882">
    <property type="entry name" value="Alba-like_dom_sf"/>
</dbReference>
<feature type="domain" description="DNA/RNA-binding protein Alba-like" evidence="6">
    <location>
        <begin position="14"/>
        <end position="76"/>
    </location>
</feature>
<dbReference type="SUPFAM" id="SSF82704">
    <property type="entry name" value="AlbA-like"/>
    <property type="match status" value="1"/>
</dbReference>
<dbReference type="EMBL" id="LR216287">
    <property type="protein sequence ID" value="VFJ15402.1"/>
    <property type="molecule type" value="Genomic_DNA"/>
</dbReference>
<dbReference type="GO" id="GO:0003723">
    <property type="term" value="F:RNA binding"/>
    <property type="evidence" value="ECO:0007669"/>
    <property type="project" value="InterPro"/>
</dbReference>
<sequence length="102" mass="11270">MSHGKYETGNRKSNEIFIGKKPLMTYVTATLVQLANEPTVVIKARGKSITRAVDVAQIIVKRMNTLGYRVENVKLGSDTLTGTEDDKTRNVSTIEVSISRSK</sequence>
<evidence type="ECO:0000256" key="2">
    <source>
        <dbReference type="ARBA" id="ARBA00022454"/>
    </source>
</evidence>
<dbReference type="GO" id="GO:0003690">
    <property type="term" value="F:double-stranded DNA binding"/>
    <property type="evidence" value="ECO:0007669"/>
    <property type="project" value="UniProtKB-UniRule"/>
</dbReference>
<dbReference type="InterPro" id="IPR002775">
    <property type="entry name" value="DNA/RNA-bd_Alba-like"/>
</dbReference>
<comment type="subcellular location">
    <subcellularLocation>
        <location evidence="5">Cytoplasm</location>
    </subcellularLocation>
    <subcellularLocation>
        <location evidence="5">Chromosome</location>
    </subcellularLocation>
</comment>
<comment type="similarity">
    <text evidence="1 5">Belongs to the histone-like Alba family.</text>
</comment>
<proteinExistence type="inferred from homology"/>
<keyword evidence="5" id="KW-0226">DNA condensation</keyword>
<dbReference type="KEGG" id="nfn:NFRAN_3084"/>
<dbReference type="Pfam" id="PF01918">
    <property type="entry name" value="Alba"/>
    <property type="match status" value="1"/>
</dbReference>
<dbReference type="RefSeq" id="WP_134485342.1">
    <property type="nucleotide sequence ID" value="NZ_LR216287.1"/>
</dbReference>
<name>A0A484IHA2_9ARCH</name>
<dbReference type="GeneID" id="39422179"/>
<dbReference type="Proteomes" id="UP000294299">
    <property type="component" value="Chromosome NFRAN"/>
</dbReference>
<evidence type="ECO:0000313" key="7">
    <source>
        <dbReference type="EMBL" id="VFJ15402.1"/>
    </source>
</evidence>
<dbReference type="GO" id="GO:0005737">
    <property type="term" value="C:cytoplasm"/>
    <property type="evidence" value="ECO:0007669"/>
    <property type="project" value="UniProtKB-SubCell"/>
</dbReference>
<keyword evidence="4 5" id="KW-0238">DNA-binding</keyword>
<dbReference type="AlphaFoldDB" id="A0A484IHA2"/>
<evidence type="ECO:0000256" key="1">
    <source>
        <dbReference type="ARBA" id="ARBA00008018"/>
    </source>
</evidence>
<reference evidence="7 8" key="1">
    <citation type="submission" date="2019-02" db="EMBL/GenBank/DDBJ databases">
        <authorList>
            <person name="Lehtovirta-Morley E L."/>
        </authorList>
    </citation>
    <scope>NUCLEOTIDE SEQUENCE [LARGE SCALE GENOMIC DNA]</scope>
    <source>
        <strain evidence="7">NFRAN1</strain>
    </source>
</reference>
<organism evidence="7 8">
    <name type="scientific">Candidatus Nitrosocosmicus franklandianus</name>
    <dbReference type="NCBI Taxonomy" id="1798806"/>
    <lineage>
        <taxon>Archaea</taxon>
        <taxon>Nitrososphaerota</taxon>
        <taxon>Nitrososphaeria</taxon>
        <taxon>Nitrososphaerales</taxon>
        <taxon>Nitrososphaeraceae</taxon>
        <taxon>Candidatus Nitrosocosmicus</taxon>
    </lineage>
</organism>
<evidence type="ECO:0000256" key="3">
    <source>
        <dbReference type="ARBA" id="ARBA00022490"/>
    </source>
</evidence>
<keyword evidence="5" id="KW-0007">Acetylation</keyword>
<keyword evidence="8" id="KW-1185">Reference proteome</keyword>
<feature type="modified residue" description="N6-acetyllysine" evidence="5">
    <location>
        <position position="20"/>
    </location>
</feature>
<comment type="PTM">
    <text evidence="5">Acetylated. Acetylation at Lys-20 decreases DNA-binding affinity.</text>
</comment>
<keyword evidence="2 5" id="KW-0158">Chromosome</keyword>
<dbReference type="GO" id="GO:0005694">
    <property type="term" value="C:chromosome"/>
    <property type="evidence" value="ECO:0007669"/>
    <property type="project" value="UniProtKB-SubCell"/>
</dbReference>
<dbReference type="InterPro" id="IPR013795">
    <property type="entry name" value="DNA/RNA-bd_Alba"/>
</dbReference>
<dbReference type="GO" id="GO:0030261">
    <property type="term" value="P:chromosome condensation"/>
    <property type="evidence" value="ECO:0007669"/>
    <property type="project" value="UniProtKB-KW"/>
</dbReference>
<dbReference type="Gene3D" id="3.30.110.20">
    <property type="entry name" value="Alba-like domain"/>
    <property type="match status" value="1"/>
</dbReference>
<comment type="function">
    <text evidence="5">Binds double-stranded DNA tightly but without sequence specificity. Involved in DNA compaction.</text>
</comment>
<dbReference type="HAMAP" id="MF_01122">
    <property type="entry name" value="AlbA"/>
    <property type="match status" value="1"/>
</dbReference>
<protein>
    <recommendedName>
        <fullName evidence="5">DNA/RNA-binding protein Alba</fullName>
    </recommendedName>
</protein>
<keyword evidence="3 5" id="KW-0963">Cytoplasm</keyword>
<evidence type="ECO:0000256" key="4">
    <source>
        <dbReference type="ARBA" id="ARBA00023125"/>
    </source>
</evidence>
<accession>A0A484IHA2</accession>
<evidence type="ECO:0000256" key="5">
    <source>
        <dbReference type="HAMAP-Rule" id="MF_01122"/>
    </source>
</evidence>
<dbReference type="PIRSF" id="PIRSF028732">
    <property type="entry name" value="Alba"/>
    <property type="match status" value="1"/>
</dbReference>
<gene>
    <name evidence="5 7" type="primary">albA</name>
    <name evidence="7" type="ORF">NFRAN_3084</name>
</gene>